<protein>
    <submittedName>
        <fullName evidence="3">Lipoprotein</fullName>
    </submittedName>
</protein>
<dbReference type="EMBL" id="CP001614">
    <property type="protein sequence ID" value="ACR14194.1"/>
    <property type="molecule type" value="Genomic_DNA"/>
</dbReference>
<accession>C5BJ90</accession>
<evidence type="ECO:0000313" key="4">
    <source>
        <dbReference type="Proteomes" id="UP000009080"/>
    </source>
</evidence>
<feature type="signal peptide" evidence="2">
    <location>
        <begin position="1"/>
        <end position="18"/>
    </location>
</feature>
<evidence type="ECO:0000313" key="3">
    <source>
        <dbReference type="EMBL" id="ACR14194.1"/>
    </source>
</evidence>
<dbReference type="HOGENOM" id="CLU_1980526_0_0_6"/>
<proteinExistence type="predicted"/>
<evidence type="ECO:0000256" key="1">
    <source>
        <dbReference type="SAM" id="MobiDB-lite"/>
    </source>
</evidence>
<keyword evidence="2" id="KW-0732">Signal</keyword>
<dbReference type="AlphaFoldDB" id="C5BJ90"/>
<sequence>MRKHFVLNGICVVLLALAGGCNSASNGAGASVPGEKVAPPASDFIQQQLAKRAELMKSLTDEQRQYYLAPFDPNTSQAVAKERVERVREREKKTQNAERPPREREPRERPADERKQRPVRDDRYMR</sequence>
<dbReference type="STRING" id="377629.TERTU_4507"/>
<dbReference type="OrthoDB" id="9942569at2"/>
<dbReference type="RefSeq" id="WP_015820310.1">
    <property type="nucleotide sequence ID" value="NC_012997.1"/>
</dbReference>
<keyword evidence="3" id="KW-0449">Lipoprotein</keyword>
<feature type="region of interest" description="Disordered" evidence="1">
    <location>
        <begin position="69"/>
        <end position="126"/>
    </location>
</feature>
<evidence type="ECO:0000256" key="2">
    <source>
        <dbReference type="SAM" id="SignalP"/>
    </source>
</evidence>
<reference evidence="3 4" key="1">
    <citation type="journal article" date="2009" name="PLoS ONE">
        <title>The complete genome of Teredinibacter turnerae T7901: an intracellular endosymbiont of marine wood-boring bivalves (shipworms).</title>
        <authorList>
            <person name="Yang J.C."/>
            <person name="Madupu R."/>
            <person name="Durkin A.S."/>
            <person name="Ekborg N.A."/>
            <person name="Pedamallu C.S."/>
            <person name="Hostetler J.B."/>
            <person name="Radune D."/>
            <person name="Toms B.S."/>
            <person name="Henrissat B."/>
            <person name="Coutinho P.M."/>
            <person name="Schwarz S."/>
            <person name="Field L."/>
            <person name="Trindade-Silva A.E."/>
            <person name="Soares C.A.G."/>
            <person name="Elshahawi S."/>
            <person name="Hanora A."/>
            <person name="Schmidt E.W."/>
            <person name="Haygood M.G."/>
            <person name="Posfai J."/>
            <person name="Benner J."/>
            <person name="Madinger C."/>
            <person name="Nove J."/>
            <person name="Anton B."/>
            <person name="Chaudhary K."/>
            <person name="Foster J."/>
            <person name="Holman A."/>
            <person name="Kumar S."/>
            <person name="Lessard P.A."/>
            <person name="Luyten Y.A."/>
            <person name="Slatko B."/>
            <person name="Wood N."/>
            <person name="Wu B."/>
            <person name="Teplitski M."/>
            <person name="Mougous J.D."/>
            <person name="Ward N."/>
            <person name="Eisen J.A."/>
            <person name="Badger J.H."/>
            <person name="Distel D.L."/>
        </authorList>
    </citation>
    <scope>NUCLEOTIDE SEQUENCE [LARGE SCALE GENOMIC DNA]</scope>
    <source>
        <strain evidence="4">ATCC 39867 / T7901</strain>
    </source>
</reference>
<dbReference type="eggNOG" id="ENOG50308FN">
    <property type="taxonomic scope" value="Bacteria"/>
</dbReference>
<keyword evidence="4" id="KW-1185">Reference proteome</keyword>
<name>C5BJ90_TERTT</name>
<dbReference type="Proteomes" id="UP000009080">
    <property type="component" value="Chromosome"/>
</dbReference>
<feature type="compositionally biased region" description="Basic and acidic residues" evidence="1">
    <location>
        <begin position="80"/>
        <end position="126"/>
    </location>
</feature>
<dbReference type="PROSITE" id="PS51257">
    <property type="entry name" value="PROKAR_LIPOPROTEIN"/>
    <property type="match status" value="1"/>
</dbReference>
<feature type="chain" id="PRO_5005668232" evidence="2">
    <location>
        <begin position="19"/>
        <end position="126"/>
    </location>
</feature>
<gene>
    <name evidence="3" type="ordered locus">TERTU_4507</name>
</gene>
<organism evidence="3 4">
    <name type="scientific">Teredinibacter turnerae (strain ATCC 39867 / T7901)</name>
    <dbReference type="NCBI Taxonomy" id="377629"/>
    <lineage>
        <taxon>Bacteria</taxon>
        <taxon>Pseudomonadati</taxon>
        <taxon>Pseudomonadota</taxon>
        <taxon>Gammaproteobacteria</taxon>
        <taxon>Cellvibrionales</taxon>
        <taxon>Cellvibrionaceae</taxon>
        <taxon>Teredinibacter</taxon>
    </lineage>
</organism>
<dbReference type="KEGG" id="ttu:TERTU_4507"/>